<proteinExistence type="predicted"/>
<keyword evidence="2" id="KW-1185">Reference proteome</keyword>
<sequence>MSGIVSLRSLFLHSFKSESTTRILSISNYRWTNFALQINPALTYGLTWGNIGGKLDGWLNDLKECILRAVPKKKTTYGKKRRRAAGKSLKNLNNIGNCQSCGQSKLMHHLCQNCYREFRNRIKEDKEQLTIA</sequence>
<protein>
    <submittedName>
        <fullName evidence="1">Uncharacterized protein</fullName>
    </submittedName>
</protein>
<evidence type="ECO:0000313" key="1">
    <source>
        <dbReference type="EMBL" id="KAJ9059970.1"/>
    </source>
</evidence>
<evidence type="ECO:0000313" key="2">
    <source>
        <dbReference type="Proteomes" id="UP001165960"/>
    </source>
</evidence>
<comment type="caution">
    <text evidence="1">The sequence shown here is derived from an EMBL/GenBank/DDBJ whole genome shotgun (WGS) entry which is preliminary data.</text>
</comment>
<name>A0ACC2SCE1_9FUNG</name>
<dbReference type="EMBL" id="QTSX02005301">
    <property type="protein sequence ID" value="KAJ9059970.1"/>
    <property type="molecule type" value="Genomic_DNA"/>
</dbReference>
<organism evidence="1 2">
    <name type="scientific">Entomophthora muscae</name>
    <dbReference type="NCBI Taxonomy" id="34485"/>
    <lineage>
        <taxon>Eukaryota</taxon>
        <taxon>Fungi</taxon>
        <taxon>Fungi incertae sedis</taxon>
        <taxon>Zoopagomycota</taxon>
        <taxon>Entomophthoromycotina</taxon>
        <taxon>Entomophthoromycetes</taxon>
        <taxon>Entomophthorales</taxon>
        <taxon>Entomophthoraceae</taxon>
        <taxon>Entomophthora</taxon>
    </lineage>
</organism>
<accession>A0ACC2SCE1</accession>
<dbReference type="Proteomes" id="UP001165960">
    <property type="component" value="Unassembled WGS sequence"/>
</dbReference>
<reference evidence="1" key="1">
    <citation type="submission" date="2022-04" db="EMBL/GenBank/DDBJ databases">
        <title>Genome of the entomopathogenic fungus Entomophthora muscae.</title>
        <authorList>
            <person name="Elya C."/>
            <person name="Lovett B.R."/>
            <person name="Lee E."/>
            <person name="Macias A.M."/>
            <person name="Hajek A.E."/>
            <person name="De Bivort B.L."/>
            <person name="Kasson M.T."/>
            <person name="De Fine Licht H.H."/>
            <person name="Stajich J.E."/>
        </authorList>
    </citation>
    <scope>NUCLEOTIDE SEQUENCE</scope>
    <source>
        <strain evidence="1">Berkeley</strain>
    </source>
</reference>
<gene>
    <name evidence="1" type="ORF">DSO57_1035933</name>
</gene>